<feature type="domain" description="RING-type" evidence="3">
    <location>
        <begin position="305"/>
        <end position="355"/>
    </location>
</feature>
<dbReference type="SMART" id="SM00184">
    <property type="entry name" value="RING"/>
    <property type="match status" value="1"/>
</dbReference>
<dbReference type="Proteomes" id="UP000247409">
    <property type="component" value="Unassembled WGS sequence"/>
</dbReference>
<evidence type="ECO:0000313" key="6">
    <source>
        <dbReference type="Proteomes" id="UP000247409"/>
    </source>
</evidence>
<dbReference type="OrthoDB" id="2122982at2759"/>
<dbReference type="InterPro" id="IPR039903">
    <property type="entry name" value="Zswim2"/>
</dbReference>
<organism evidence="5 6">
    <name type="scientific">Gracilariopsis chorda</name>
    <dbReference type="NCBI Taxonomy" id="448386"/>
    <lineage>
        <taxon>Eukaryota</taxon>
        <taxon>Rhodophyta</taxon>
        <taxon>Florideophyceae</taxon>
        <taxon>Rhodymeniophycidae</taxon>
        <taxon>Gracilariales</taxon>
        <taxon>Gracilariaceae</taxon>
        <taxon>Gracilariopsis</taxon>
    </lineage>
</organism>
<proteinExistence type="predicted"/>
<reference evidence="5 6" key="1">
    <citation type="journal article" date="2018" name="Mol. Biol. Evol.">
        <title>Analysis of the draft genome of the red seaweed Gracilariopsis chorda provides insights into genome size evolution in Rhodophyta.</title>
        <authorList>
            <person name="Lee J."/>
            <person name="Yang E.C."/>
            <person name="Graf L."/>
            <person name="Yang J.H."/>
            <person name="Qiu H."/>
            <person name="Zel Zion U."/>
            <person name="Chan C.X."/>
            <person name="Stephens T.G."/>
            <person name="Weber A.P.M."/>
            <person name="Boo G.H."/>
            <person name="Boo S.M."/>
            <person name="Kim K.M."/>
            <person name="Shin Y."/>
            <person name="Jung M."/>
            <person name="Lee S.J."/>
            <person name="Yim H.S."/>
            <person name="Lee J.H."/>
            <person name="Bhattacharya D."/>
            <person name="Yoon H.S."/>
        </authorList>
    </citation>
    <scope>NUCLEOTIDE SEQUENCE [LARGE SCALE GENOMIC DNA]</scope>
    <source>
        <strain evidence="5 6">SKKU-2015</strain>
        <tissue evidence="5">Whole body</tissue>
    </source>
</reference>
<comment type="caution">
    <text evidence="5">The sequence shown here is derived from an EMBL/GenBank/DDBJ whole genome shotgun (WGS) entry which is preliminary data.</text>
</comment>
<dbReference type="PANTHER" id="PTHR21540">
    <property type="entry name" value="RING FINGER AND SWIM DOMAIN-CONTAINING PROTEIN 2"/>
    <property type="match status" value="1"/>
</dbReference>
<dbReference type="EMBL" id="NBIV01000185">
    <property type="protein sequence ID" value="PXF41924.1"/>
    <property type="molecule type" value="Genomic_DNA"/>
</dbReference>
<keyword evidence="1" id="KW-0862">Zinc</keyword>
<dbReference type="GO" id="GO:0008270">
    <property type="term" value="F:zinc ion binding"/>
    <property type="evidence" value="ECO:0007669"/>
    <property type="project" value="UniProtKB-KW"/>
</dbReference>
<dbReference type="InterPro" id="IPR013083">
    <property type="entry name" value="Znf_RING/FYVE/PHD"/>
</dbReference>
<dbReference type="AlphaFoldDB" id="A0A2V3IIK6"/>
<dbReference type="STRING" id="448386.A0A2V3IIK6"/>
<keyword evidence="1" id="KW-0863">Zinc-finger</keyword>
<dbReference type="GO" id="GO:0061630">
    <property type="term" value="F:ubiquitin protein ligase activity"/>
    <property type="evidence" value="ECO:0007669"/>
    <property type="project" value="InterPro"/>
</dbReference>
<feature type="compositionally biased region" description="Basic and acidic residues" evidence="2">
    <location>
        <begin position="63"/>
        <end position="75"/>
    </location>
</feature>
<accession>A0A2V3IIK6</accession>
<dbReference type="Gene3D" id="3.30.40.10">
    <property type="entry name" value="Zinc/RING finger domain, C3HC4 (zinc finger)"/>
    <property type="match status" value="1"/>
</dbReference>
<dbReference type="Pfam" id="PF13639">
    <property type="entry name" value="zf-RING_2"/>
    <property type="match status" value="1"/>
</dbReference>
<feature type="domain" description="SWIM-type" evidence="4">
    <location>
        <begin position="208"/>
        <end position="246"/>
    </location>
</feature>
<protein>
    <submittedName>
        <fullName evidence="5">E3 ubiquitin-protein ligase listerin</fullName>
    </submittedName>
</protein>
<keyword evidence="6" id="KW-1185">Reference proteome</keyword>
<name>A0A2V3IIK6_9FLOR</name>
<dbReference type="PROSITE" id="PS50966">
    <property type="entry name" value="ZF_SWIM"/>
    <property type="match status" value="1"/>
</dbReference>
<dbReference type="InterPro" id="IPR007527">
    <property type="entry name" value="Znf_SWIM"/>
</dbReference>
<dbReference type="PROSITE" id="PS50089">
    <property type="entry name" value="ZF_RING_2"/>
    <property type="match status" value="1"/>
</dbReference>
<evidence type="ECO:0000313" key="5">
    <source>
        <dbReference type="EMBL" id="PXF41924.1"/>
    </source>
</evidence>
<dbReference type="PANTHER" id="PTHR21540:SF0">
    <property type="entry name" value="PHD FAMILY PROTEIN"/>
    <property type="match status" value="1"/>
</dbReference>
<dbReference type="SUPFAM" id="SSF57850">
    <property type="entry name" value="RING/U-box"/>
    <property type="match status" value="1"/>
</dbReference>
<evidence type="ECO:0000259" key="3">
    <source>
        <dbReference type="PROSITE" id="PS50089"/>
    </source>
</evidence>
<feature type="region of interest" description="Disordered" evidence="2">
    <location>
        <begin position="58"/>
        <end position="166"/>
    </location>
</feature>
<dbReference type="InterPro" id="IPR001841">
    <property type="entry name" value="Znf_RING"/>
</dbReference>
<gene>
    <name evidence="5" type="ORF">BWQ96_08376</name>
</gene>
<evidence type="ECO:0000256" key="2">
    <source>
        <dbReference type="SAM" id="MobiDB-lite"/>
    </source>
</evidence>
<sequence length="416" mass="46907">MEASLETMHTILLALHKRDAQKGRPSPNVNLTDQRRVLLTNVFLKSVAPSLTTTVSLRTKTKRTQERSQKGRVDSGDAEQTLNGLEVNDSGDILDLDRPLSVGTEKLCPGSLSRSRGVSFPEETESSLQTAPCGSKRSMRASSSRATKRPRKPTAPNEVRGERFRPLPSKNVLDRLKRSNLRLFLVDQHHIGSDNIRFAVMGTNGNIYHANMCLEPKCNCPDFTKRKQGGKPGPCKHLIFLFHRVFRIAVDDSIWWQIRLLPSELKQVLENMPQCDESVVADERVRALYHSTRNEETRNPVQGDCPVCFQDLKGADISRPEDVTTFCRACGKNFHKLCIEAYVRTKEKATCPACRKPVKVAENQAAGNAQGQYINLMKHSTAHERELTLAEMYVDSHAYIDRRRTLHKGRVLSRNP</sequence>
<keyword evidence="1" id="KW-0479">Metal-binding</keyword>
<evidence type="ECO:0000259" key="4">
    <source>
        <dbReference type="PROSITE" id="PS50966"/>
    </source>
</evidence>
<evidence type="ECO:0000256" key="1">
    <source>
        <dbReference type="PROSITE-ProRule" id="PRU00175"/>
    </source>
</evidence>